<dbReference type="InterPro" id="IPR000064">
    <property type="entry name" value="NLP_P60_dom"/>
</dbReference>
<comment type="caution">
    <text evidence="7">The sequence shown here is derived from an EMBL/GenBank/DDBJ whole genome shotgun (WGS) entry which is preliminary data.</text>
</comment>
<sequence>MTDTQTFVSRRERRRQAKPSIARAVANNAGTVGRGAAVAMATSGLVITSGAAANAAADDSQGREVTTLQVAQSDLSVERASSSSNVAVTASQGAELTFDRPVVSSTPAPEPEPEPEPVAPQPATQQEEAPVQQEAPAQQAPAQQAPAQQAEQAPAQQAQGGQQAEQAPAQQAQGGQQAEQAPAQQAQGGQQAEQAPAQQAEQAPAQQAEQAPAQQAEQAPAQQAQGGQQAEQAPAQQAEPAAETQPEPEPASAPAGGGSIVSAAYAGVGTPYSWGGTTTAGFDCSGLINWAYNQAGKSVPRTTHGMAASLTSVSSPEPGDIVLANGNGHGGIYVGNGQVISATSSGGVRLHGLHESWHSPSGYYRA</sequence>
<dbReference type="RefSeq" id="WP_210047248.1">
    <property type="nucleotide sequence ID" value="NZ_JAGINX010000001.1"/>
</dbReference>
<dbReference type="InterPro" id="IPR038765">
    <property type="entry name" value="Papain-like_cys_pep_sf"/>
</dbReference>
<feature type="region of interest" description="Disordered" evidence="5">
    <location>
        <begin position="1"/>
        <end position="21"/>
    </location>
</feature>
<dbReference type="InterPro" id="IPR051202">
    <property type="entry name" value="Peptidase_C40"/>
</dbReference>
<organism evidence="7 8">
    <name type="scientific">Nesterenkonia lacusekhoensis</name>
    <dbReference type="NCBI Taxonomy" id="150832"/>
    <lineage>
        <taxon>Bacteria</taxon>
        <taxon>Bacillati</taxon>
        <taxon>Actinomycetota</taxon>
        <taxon>Actinomycetes</taxon>
        <taxon>Micrococcales</taxon>
        <taxon>Micrococcaceae</taxon>
        <taxon>Nesterenkonia</taxon>
    </lineage>
</organism>
<evidence type="ECO:0000313" key="8">
    <source>
        <dbReference type="Proteomes" id="UP001519331"/>
    </source>
</evidence>
<evidence type="ECO:0000256" key="1">
    <source>
        <dbReference type="ARBA" id="ARBA00007074"/>
    </source>
</evidence>
<comment type="similarity">
    <text evidence="1">Belongs to the peptidase C40 family.</text>
</comment>
<keyword evidence="2" id="KW-0645">Protease</keyword>
<name>A0ABS4SXU0_9MICC</name>
<proteinExistence type="inferred from homology"/>
<dbReference type="PANTHER" id="PTHR47053:SF1">
    <property type="entry name" value="MUREIN DD-ENDOPEPTIDASE MEPH-RELATED"/>
    <property type="match status" value="1"/>
</dbReference>
<keyword evidence="8" id="KW-1185">Reference proteome</keyword>
<evidence type="ECO:0000259" key="6">
    <source>
        <dbReference type="PROSITE" id="PS51935"/>
    </source>
</evidence>
<keyword evidence="3 7" id="KW-0378">Hydrolase</keyword>
<dbReference type="Gene3D" id="3.90.1720.10">
    <property type="entry name" value="endopeptidase domain like (from Nostoc punctiforme)"/>
    <property type="match status" value="1"/>
</dbReference>
<protein>
    <submittedName>
        <fullName evidence="7">Cell wall-associated NlpC family hydrolase</fullName>
    </submittedName>
</protein>
<keyword evidence="4" id="KW-0788">Thiol protease</keyword>
<feature type="compositionally biased region" description="Low complexity" evidence="5">
    <location>
        <begin position="80"/>
        <end position="91"/>
    </location>
</feature>
<evidence type="ECO:0000256" key="4">
    <source>
        <dbReference type="ARBA" id="ARBA00022807"/>
    </source>
</evidence>
<dbReference type="Proteomes" id="UP001519331">
    <property type="component" value="Unassembled WGS sequence"/>
</dbReference>
<dbReference type="PROSITE" id="PS51935">
    <property type="entry name" value="NLPC_P60"/>
    <property type="match status" value="1"/>
</dbReference>
<dbReference type="SUPFAM" id="SSF54001">
    <property type="entry name" value="Cysteine proteinases"/>
    <property type="match status" value="1"/>
</dbReference>
<feature type="compositionally biased region" description="Low complexity" evidence="5">
    <location>
        <begin position="121"/>
        <end position="254"/>
    </location>
</feature>
<dbReference type="Pfam" id="PF00877">
    <property type="entry name" value="NLPC_P60"/>
    <property type="match status" value="1"/>
</dbReference>
<dbReference type="GO" id="GO:0016787">
    <property type="term" value="F:hydrolase activity"/>
    <property type="evidence" value="ECO:0007669"/>
    <property type="project" value="UniProtKB-KW"/>
</dbReference>
<evidence type="ECO:0000256" key="3">
    <source>
        <dbReference type="ARBA" id="ARBA00022801"/>
    </source>
</evidence>
<dbReference type="EMBL" id="JAGINX010000001">
    <property type="protein sequence ID" value="MBP2317013.1"/>
    <property type="molecule type" value="Genomic_DNA"/>
</dbReference>
<reference evidence="7 8" key="1">
    <citation type="submission" date="2021-03" db="EMBL/GenBank/DDBJ databases">
        <title>Sequencing the genomes of 1000 actinobacteria strains.</title>
        <authorList>
            <person name="Klenk H.-P."/>
        </authorList>
    </citation>
    <scope>NUCLEOTIDE SEQUENCE [LARGE SCALE GENOMIC DNA]</scope>
    <source>
        <strain evidence="7 8">DSM 12544</strain>
    </source>
</reference>
<feature type="domain" description="NlpC/P60" evidence="6">
    <location>
        <begin position="254"/>
        <end position="366"/>
    </location>
</feature>
<evidence type="ECO:0000313" key="7">
    <source>
        <dbReference type="EMBL" id="MBP2317013.1"/>
    </source>
</evidence>
<accession>A0ABS4SXU0</accession>
<gene>
    <name evidence="7" type="ORF">JOF45_000032</name>
</gene>
<evidence type="ECO:0000256" key="2">
    <source>
        <dbReference type="ARBA" id="ARBA00022670"/>
    </source>
</evidence>
<feature type="region of interest" description="Disordered" evidence="5">
    <location>
        <begin position="80"/>
        <end position="257"/>
    </location>
</feature>
<dbReference type="PANTHER" id="PTHR47053">
    <property type="entry name" value="MUREIN DD-ENDOPEPTIDASE MEPH-RELATED"/>
    <property type="match status" value="1"/>
</dbReference>
<evidence type="ECO:0000256" key="5">
    <source>
        <dbReference type="SAM" id="MobiDB-lite"/>
    </source>
</evidence>